<gene>
    <name evidence="2" type="ORF">CDAUBV1_LOCUS9868</name>
</gene>
<evidence type="ECO:0000256" key="1">
    <source>
        <dbReference type="SAM" id="Phobius"/>
    </source>
</evidence>
<protein>
    <recommendedName>
        <fullName evidence="4">Myelin proteolipid</fullName>
    </recommendedName>
</protein>
<feature type="transmembrane region" description="Helical" evidence="1">
    <location>
        <begin position="104"/>
        <end position="135"/>
    </location>
</feature>
<evidence type="ECO:0000313" key="3">
    <source>
        <dbReference type="Proteomes" id="UP001497525"/>
    </source>
</evidence>
<dbReference type="InterPro" id="IPR001614">
    <property type="entry name" value="Myelin_PLP"/>
</dbReference>
<comment type="caution">
    <text evidence="2">The sequence shown here is derived from an EMBL/GenBank/DDBJ whole genome shotgun (WGS) entry which is preliminary data.</text>
</comment>
<proteinExistence type="predicted"/>
<dbReference type="GO" id="GO:0031175">
    <property type="term" value="P:neuron projection development"/>
    <property type="evidence" value="ECO:0007669"/>
    <property type="project" value="TreeGrafter"/>
</dbReference>
<name>A0AAV2THH6_CALDB</name>
<organism evidence="2 3">
    <name type="scientific">Calicophoron daubneyi</name>
    <name type="common">Rumen fluke</name>
    <name type="synonym">Paramphistomum daubneyi</name>
    <dbReference type="NCBI Taxonomy" id="300641"/>
    <lineage>
        <taxon>Eukaryota</taxon>
        <taxon>Metazoa</taxon>
        <taxon>Spiralia</taxon>
        <taxon>Lophotrochozoa</taxon>
        <taxon>Platyhelminthes</taxon>
        <taxon>Trematoda</taxon>
        <taxon>Digenea</taxon>
        <taxon>Plagiorchiida</taxon>
        <taxon>Pronocephalata</taxon>
        <taxon>Paramphistomoidea</taxon>
        <taxon>Paramphistomidae</taxon>
        <taxon>Calicophoron</taxon>
    </lineage>
</organism>
<keyword evidence="1" id="KW-0812">Transmembrane</keyword>
<dbReference type="Proteomes" id="UP001497525">
    <property type="component" value="Unassembled WGS sequence"/>
</dbReference>
<reference evidence="2" key="1">
    <citation type="submission" date="2024-06" db="EMBL/GenBank/DDBJ databases">
        <authorList>
            <person name="Liu X."/>
            <person name="Lenzi L."/>
            <person name="Haldenby T S."/>
            <person name="Uol C."/>
        </authorList>
    </citation>
    <scope>NUCLEOTIDE SEQUENCE</scope>
</reference>
<keyword evidence="1" id="KW-1133">Transmembrane helix</keyword>
<feature type="transmembrane region" description="Helical" evidence="1">
    <location>
        <begin position="285"/>
        <end position="306"/>
    </location>
</feature>
<dbReference type="EMBL" id="CAXLJL010000268">
    <property type="protein sequence ID" value="CAL5135752.1"/>
    <property type="molecule type" value="Genomic_DNA"/>
</dbReference>
<dbReference type="Pfam" id="PF01275">
    <property type="entry name" value="Myelin_PLP"/>
    <property type="match status" value="1"/>
</dbReference>
<sequence length="336" mass="37832">MESKGSCLGRVPFSSLIGFVLIFVGGGVLCGTLFHGISQVDDYFTLHFFPIYSLRYLRVAAVVHGGIAILLGFLIVIFSALVTNATRGRIYRGDRFTMGGRFSAALFMCITYTAIAVWLLFLGFLVVPTFCWIMFNSVCTNELAHVWHGPGARRPGPDGRVAPSLEELRERNELIDDTYTARLAYYFPDPEELRYFPSNLPQPAIPGFPLVNHQGRPYSREVYARNRLYGYEFTYIFNLTNYGVYIKPWRYDQNLNYREAITTVEGFAEFCDVISIIGPLFACSLGGALFVVLGLILLVGALSGFYTRLKLTKELTDFKQSIALRSPKAHDQTAYF</sequence>
<accession>A0AAV2THH6</accession>
<feature type="transmembrane region" description="Helical" evidence="1">
    <location>
        <begin position="12"/>
        <end position="37"/>
    </location>
</feature>
<dbReference type="AlphaFoldDB" id="A0AAV2THH6"/>
<dbReference type="PANTHER" id="PTHR11683:SF12">
    <property type="entry name" value="M6, ISOFORM F"/>
    <property type="match status" value="1"/>
</dbReference>
<evidence type="ECO:0000313" key="2">
    <source>
        <dbReference type="EMBL" id="CAL5135752.1"/>
    </source>
</evidence>
<feature type="transmembrane region" description="Helical" evidence="1">
    <location>
        <begin position="57"/>
        <end position="83"/>
    </location>
</feature>
<evidence type="ECO:0008006" key="4">
    <source>
        <dbReference type="Google" id="ProtNLM"/>
    </source>
</evidence>
<keyword evidence="1" id="KW-0472">Membrane</keyword>
<dbReference type="PANTHER" id="PTHR11683">
    <property type="entry name" value="MYELIN PROTEOLIPID"/>
    <property type="match status" value="1"/>
</dbReference>
<dbReference type="GO" id="GO:0005886">
    <property type="term" value="C:plasma membrane"/>
    <property type="evidence" value="ECO:0007669"/>
    <property type="project" value="TreeGrafter"/>
</dbReference>